<dbReference type="EMBL" id="CACVBM020001640">
    <property type="protein sequence ID" value="CAA7056436.1"/>
    <property type="molecule type" value="Genomic_DNA"/>
</dbReference>
<proteinExistence type="predicted"/>
<name>A0A6D2L9B2_9BRAS</name>
<organism evidence="1 3">
    <name type="scientific">Microthlaspi erraticum</name>
    <dbReference type="NCBI Taxonomy" id="1685480"/>
    <lineage>
        <taxon>Eukaryota</taxon>
        <taxon>Viridiplantae</taxon>
        <taxon>Streptophyta</taxon>
        <taxon>Embryophyta</taxon>
        <taxon>Tracheophyta</taxon>
        <taxon>Spermatophyta</taxon>
        <taxon>Magnoliopsida</taxon>
        <taxon>eudicotyledons</taxon>
        <taxon>Gunneridae</taxon>
        <taxon>Pentapetalae</taxon>
        <taxon>rosids</taxon>
        <taxon>malvids</taxon>
        <taxon>Brassicales</taxon>
        <taxon>Brassicaceae</taxon>
        <taxon>Coluteocarpeae</taxon>
        <taxon>Microthlaspi</taxon>
    </lineage>
</organism>
<evidence type="ECO:0008006" key="4">
    <source>
        <dbReference type="Google" id="ProtNLM"/>
    </source>
</evidence>
<gene>
    <name evidence="1" type="ORF">MERR_LOCUS43672</name>
    <name evidence="2" type="ORF">MERR_LOCUS44834</name>
</gene>
<dbReference type="InterPro" id="IPR011009">
    <property type="entry name" value="Kinase-like_dom_sf"/>
</dbReference>
<evidence type="ECO:0000313" key="1">
    <source>
        <dbReference type="EMBL" id="CAA7056436.1"/>
    </source>
</evidence>
<dbReference type="SUPFAM" id="SSF56112">
    <property type="entry name" value="Protein kinase-like (PK-like)"/>
    <property type="match status" value="1"/>
</dbReference>
<sequence length="72" mass="8189">MPRPSPRTYDCLSRAWHSHKHQPMKSLKIYNWMHMADGLLHTSCGTPNYVAPEVLNDGGCDGVILLKHNTFL</sequence>
<dbReference type="Proteomes" id="UP000467841">
    <property type="component" value="Unassembled WGS sequence"/>
</dbReference>
<reference evidence="1 3" key="1">
    <citation type="submission" date="2020-01" db="EMBL/GenBank/DDBJ databases">
        <authorList>
            <person name="Mishra B."/>
        </authorList>
    </citation>
    <scope>NUCLEOTIDE SEQUENCE [LARGE SCALE GENOMIC DNA]</scope>
</reference>
<accession>A0A6D2L9B2</accession>
<dbReference type="OrthoDB" id="193931at2759"/>
<protein>
    <recommendedName>
        <fullName evidence="4">Protein kinase domain-containing protein</fullName>
    </recommendedName>
</protein>
<evidence type="ECO:0000313" key="2">
    <source>
        <dbReference type="EMBL" id="CAA7057598.1"/>
    </source>
</evidence>
<dbReference type="EMBL" id="CACVBM020001695">
    <property type="protein sequence ID" value="CAA7057598.1"/>
    <property type="molecule type" value="Genomic_DNA"/>
</dbReference>
<keyword evidence="3" id="KW-1185">Reference proteome</keyword>
<dbReference type="AlphaFoldDB" id="A0A6D2L9B2"/>
<evidence type="ECO:0000313" key="3">
    <source>
        <dbReference type="Proteomes" id="UP000467841"/>
    </source>
</evidence>